<gene>
    <name evidence="3" type="ORF">FCL40_05635</name>
</gene>
<name>A0A4U1BKM2_9GAMM</name>
<dbReference type="EMBL" id="SWCI01000002">
    <property type="protein sequence ID" value="TKB50630.1"/>
    <property type="molecule type" value="Genomic_DNA"/>
</dbReference>
<dbReference type="AlphaFoldDB" id="A0A4U1BKM2"/>
<feature type="chain" id="PRO_5020291749" description="Plasmid transfer operon, TraF, protein" evidence="2">
    <location>
        <begin position="21"/>
        <end position="397"/>
    </location>
</feature>
<dbReference type="OrthoDB" id="6077588at2"/>
<accession>A0A4U1BKM2</accession>
<evidence type="ECO:0000313" key="3">
    <source>
        <dbReference type="EMBL" id="TKB50630.1"/>
    </source>
</evidence>
<dbReference type="Pfam" id="PF13729">
    <property type="entry name" value="TraF_2"/>
    <property type="match status" value="1"/>
</dbReference>
<evidence type="ECO:0000256" key="1">
    <source>
        <dbReference type="SAM" id="Coils"/>
    </source>
</evidence>
<sequence length="397" mass="43104">MMKLSVVSLALAAVAVPATAAVGMDAKSAGAGYTGIASGDFTRAPLNPALLTRFEEGDDLYIRLGVNALAKEYEDALDQVDDTQDAIERFEDKINAMDPTDPPTQADADALLAELEALDDTRLVGEANLDLGIFVPSDTLAWGLTIGGYVVANGDFDYADNDRVLVEQALVTGVFDPDQLQSEGVAHAVVVSEVALNLARELSLPGIGEFSVGVSPKYQRLDTYLYRANINNYDNEDYFDDDYLSDDAGFNLDLGLHKAYGNWRFGLVGYNLIEHSIDNMEGHTLTLKPTYAAAVAWQQGIFGATVEADLVEDESFVVESSAPQLLKARQLVRTGLELTWTHAQLRAGYVTDLSDNYEDLLTFGLGISPWDCFSLDLAAQFGDDEERGAALQLGWKF</sequence>
<organism evidence="3 4">
    <name type="scientific">Ferrimonas sediminicola</name>
    <dbReference type="NCBI Taxonomy" id="2569538"/>
    <lineage>
        <taxon>Bacteria</taxon>
        <taxon>Pseudomonadati</taxon>
        <taxon>Pseudomonadota</taxon>
        <taxon>Gammaproteobacteria</taxon>
        <taxon>Alteromonadales</taxon>
        <taxon>Ferrimonadaceae</taxon>
        <taxon>Ferrimonas</taxon>
    </lineage>
</organism>
<evidence type="ECO:0008006" key="5">
    <source>
        <dbReference type="Google" id="ProtNLM"/>
    </source>
</evidence>
<keyword evidence="1" id="KW-0175">Coiled coil</keyword>
<evidence type="ECO:0000313" key="4">
    <source>
        <dbReference type="Proteomes" id="UP000305674"/>
    </source>
</evidence>
<comment type="caution">
    <text evidence="3">The sequence shown here is derived from an EMBL/GenBank/DDBJ whole genome shotgun (WGS) entry which is preliminary data.</text>
</comment>
<dbReference type="InterPro" id="IPR032811">
    <property type="entry name" value="Put_conjugal_transfer"/>
</dbReference>
<dbReference type="Proteomes" id="UP000305674">
    <property type="component" value="Unassembled WGS sequence"/>
</dbReference>
<keyword evidence="2" id="KW-0732">Signal</keyword>
<keyword evidence="4" id="KW-1185">Reference proteome</keyword>
<evidence type="ECO:0000256" key="2">
    <source>
        <dbReference type="SAM" id="SignalP"/>
    </source>
</evidence>
<proteinExistence type="predicted"/>
<feature type="coiled-coil region" evidence="1">
    <location>
        <begin position="66"/>
        <end position="93"/>
    </location>
</feature>
<protein>
    <recommendedName>
        <fullName evidence="5">Plasmid transfer operon, TraF, protein</fullName>
    </recommendedName>
</protein>
<reference evidence="3 4" key="1">
    <citation type="submission" date="2019-04" db="EMBL/GenBank/DDBJ databases">
        <authorList>
            <person name="Hwang J.C."/>
        </authorList>
    </citation>
    <scope>NUCLEOTIDE SEQUENCE [LARGE SCALE GENOMIC DNA]</scope>
    <source>
        <strain evidence="3 4">IMCC35001</strain>
    </source>
</reference>
<feature type="signal peptide" evidence="2">
    <location>
        <begin position="1"/>
        <end position="20"/>
    </location>
</feature>
<dbReference type="Gene3D" id="2.40.160.60">
    <property type="entry name" value="Outer membrane protein transport protein (OMPP1/FadL/TodX)"/>
    <property type="match status" value="1"/>
</dbReference>